<gene>
    <name evidence="2" type="ORF">RRG08_029481</name>
</gene>
<dbReference type="EMBL" id="JAWDGP010000638">
    <property type="protein sequence ID" value="KAK3798701.1"/>
    <property type="molecule type" value="Genomic_DNA"/>
</dbReference>
<evidence type="ECO:0000313" key="3">
    <source>
        <dbReference type="Proteomes" id="UP001283361"/>
    </source>
</evidence>
<name>A0AAE1B4E8_9GAST</name>
<dbReference type="Proteomes" id="UP001283361">
    <property type="component" value="Unassembled WGS sequence"/>
</dbReference>
<keyword evidence="3" id="KW-1185">Reference proteome</keyword>
<organism evidence="2 3">
    <name type="scientific">Elysia crispata</name>
    <name type="common">lettuce slug</name>
    <dbReference type="NCBI Taxonomy" id="231223"/>
    <lineage>
        <taxon>Eukaryota</taxon>
        <taxon>Metazoa</taxon>
        <taxon>Spiralia</taxon>
        <taxon>Lophotrochozoa</taxon>
        <taxon>Mollusca</taxon>
        <taxon>Gastropoda</taxon>
        <taxon>Heterobranchia</taxon>
        <taxon>Euthyneura</taxon>
        <taxon>Panpulmonata</taxon>
        <taxon>Sacoglossa</taxon>
        <taxon>Placobranchoidea</taxon>
        <taxon>Plakobranchidae</taxon>
        <taxon>Elysia</taxon>
    </lineage>
</organism>
<keyword evidence="1" id="KW-0472">Membrane</keyword>
<sequence>MKVSNVFGCGSREKSMAIVGDALTVAGVVSVLAAVAVLRLGDGHWSTSRGCQPSLPTPIQTRWLNV</sequence>
<keyword evidence="1" id="KW-1133">Transmembrane helix</keyword>
<dbReference type="AlphaFoldDB" id="A0AAE1B4E8"/>
<feature type="transmembrane region" description="Helical" evidence="1">
    <location>
        <begin position="22"/>
        <end position="40"/>
    </location>
</feature>
<evidence type="ECO:0000313" key="2">
    <source>
        <dbReference type="EMBL" id="KAK3798701.1"/>
    </source>
</evidence>
<reference evidence="2" key="1">
    <citation type="journal article" date="2023" name="G3 (Bethesda)">
        <title>A reference genome for the long-term kleptoplast-retaining sea slug Elysia crispata morphotype clarki.</title>
        <authorList>
            <person name="Eastman K.E."/>
            <person name="Pendleton A.L."/>
            <person name="Shaikh M.A."/>
            <person name="Suttiyut T."/>
            <person name="Ogas R."/>
            <person name="Tomko P."/>
            <person name="Gavelis G."/>
            <person name="Widhalm J.R."/>
            <person name="Wisecaver J.H."/>
        </authorList>
    </citation>
    <scope>NUCLEOTIDE SEQUENCE</scope>
    <source>
        <strain evidence="2">ECLA1</strain>
    </source>
</reference>
<protein>
    <submittedName>
        <fullName evidence="2">Uncharacterized protein</fullName>
    </submittedName>
</protein>
<keyword evidence="1" id="KW-0812">Transmembrane</keyword>
<accession>A0AAE1B4E8</accession>
<comment type="caution">
    <text evidence="2">The sequence shown here is derived from an EMBL/GenBank/DDBJ whole genome shotgun (WGS) entry which is preliminary data.</text>
</comment>
<evidence type="ECO:0000256" key="1">
    <source>
        <dbReference type="SAM" id="Phobius"/>
    </source>
</evidence>
<proteinExistence type="predicted"/>